<dbReference type="Proteomes" id="UP000308092">
    <property type="component" value="Unassembled WGS sequence"/>
</dbReference>
<sequence length="53" mass="6040">MTTGIHTSFANQDRVSAMIQKAKISLFPEGQELNGLRFECLRRPELRSLTSIF</sequence>
<proteinExistence type="predicted"/>
<dbReference type="VEuPathDB" id="FungiDB:EYZ11_010024"/>
<comment type="caution">
    <text evidence="1">The sequence shown here is derived from an EMBL/GenBank/DDBJ whole genome shotgun (WGS) entry which is preliminary data.</text>
</comment>
<reference evidence="1 2" key="1">
    <citation type="submission" date="2019-03" db="EMBL/GenBank/DDBJ databases">
        <title>The genome sequence of a newly discovered highly antifungal drug resistant Aspergillus species, Aspergillus tanneri NIH 1004.</title>
        <authorList>
            <person name="Mounaud S."/>
            <person name="Singh I."/>
            <person name="Joardar V."/>
            <person name="Pakala S."/>
            <person name="Pakala S."/>
            <person name="Venepally P."/>
            <person name="Hoover J."/>
            <person name="Nierman W."/>
            <person name="Chung J."/>
            <person name="Losada L."/>
        </authorList>
    </citation>
    <scope>NUCLEOTIDE SEQUENCE [LARGE SCALE GENOMIC DNA]</scope>
    <source>
        <strain evidence="1 2">NIH1004</strain>
    </source>
</reference>
<keyword evidence="2" id="KW-1185">Reference proteome</keyword>
<organism evidence="1 2">
    <name type="scientific">Aspergillus tanneri</name>
    <dbReference type="NCBI Taxonomy" id="1220188"/>
    <lineage>
        <taxon>Eukaryota</taxon>
        <taxon>Fungi</taxon>
        <taxon>Dikarya</taxon>
        <taxon>Ascomycota</taxon>
        <taxon>Pezizomycotina</taxon>
        <taxon>Eurotiomycetes</taxon>
        <taxon>Eurotiomycetidae</taxon>
        <taxon>Eurotiales</taxon>
        <taxon>Aspergillaceae</taxon>
        <taxon>Aspergillus</taxon>
        <taxon>Aspergillus subgen. Circumdati</taxon>
    </lineage>
</organism>
<dbReference type="EMBL" id="SOSA01000511">
    <property type="protein sequence ID" value="THC90521.1"/>
    <property type="molecule type" value="Genomic_DNA"/>
</dbReference>
<dbReference type="AlphaFoldDB" id="A0A4S3JBS6"/>
<name>A0A4S3JBS6_9EURO</name>
<protein>
    <submittedName>
        <fullName evidence="1">Uncharacterized protein</fullName>
    </submittedName>
</protein>
<evidence type="ECO:0000313" key="1">
    <source>
        <dbReference type="EMBL" id="THC90521.1"/>
    </source>
</evidence>
<gene>
    <name evidence="1" type="ORF">EYZ11_010024</name>
</gene>
<evidence type="ECO:0000313" key="2">
    <source>
        <dbReference type="Proteomes" id="UP000308092"/>
    </source>
</evidence>
<accession>A0A4S3JBS6</accession>